<reference evidence="1 2" key="1">
    <citation type="submission" date="2019-12" db="EMBL/GenBank/DDBJ databases">
        <authorList>
            <person name="Zhao J."/>
        </authorList>
    </citation>
    <scope>NUCLEOTIDE SEQUENCE [LARGE SCALE GENOMIC DNA]</scope>
    <source>
        <strain evidence="1 2">S-15</strain>
    </source>
</reference>
<evidence type="ECO:0000313" key="1">
    <source>
        <dbReference type="EMBL" id="NBG66490.1"/>
    </source>
</evidence>
<proteinExistence type="predicted"/>
<keyword evidence="2" id="KW-1185">Reference proteome</keyword>
<name>A0A6N9NMP7_9FLAO</name>
<evidence type="ECO:0000313" key="2">
    <source>
        <dbReference type="Proteomes" id="UP000470771"/>
    </source>
</evidence>
<sequence length="308" mass="33873">MQNTPLGNISFGALRTTFAAITFGLVISFASCAEGEKKVVTEEQQEKPKDKNENTMFEIEGKVFSIPSPIQTALLLKDAGTSFDGSILNPTANITKYTTSTKRAINLGIYGADLGYVTIFDQTQSSISYLAATKSLATDLGIANIFDQKILSRFEKNIGNRDSLLSLVSDAFKSTDQFLKKNQQEQLGVLILAGGWIETLHFATKISGSSGNQKVIDRIGEQKITLENLMKLLLTIEANDDVTQLLGSLQELRDIYNGVNYVYEYKEPITDVENKTTTITSVSKIEMSPEILKSISDKISSIRNNITL</sequence>
<protein>
    <submittedName>
        <fullName evidence="1">Uncharacterized protein</fullName>
    </submittedName>
</protein>
<dbReference type="Proteomes" id="UP000470771">
    <property type="component" value="Unassembled WGS sequence"/>
</dbReference>
<gene>
    <name evidence="1" type="ORF">GQN54_10205</name>
</gene>
<accession>A0A6N9NMP7</accession>
<dbReference type="RefSeq" id="WP_160633436.1">
    <property type="nucleotide sequence ID" value="NZ_WWNE01000007.1"/>
</dbReference>
<comment type="caution">
    <text evidence="1">The sequence shown here is derived from an EMBL/GenBank/DDBJ whole genome shotgun (WGS) entry which is preliminary data.</text>
</comment>
<organism evidence="1 2">
    <name type="scientific">Acidiluteibacter ferrifornacis</name>
    <dbReference type="NCBI Taxonomy" id="2692424"/>
    <lineage>
        <taxon>Bacteria</taxon>
        <taxon>Pseudomonadati</taxon>
        <taxon>Bacteroidota</taxon>
        <taxon>Flavobacteriia</taxon>
        <taxon>Flavobacteriales</taxon>
        <taxon>Cryomorphaceae</taxon>
        <taxon>Acidiluteibacter</taxon>
    </lineage>
</organism>
<dbReference type="EMBL" id="WWNE01000007">
    <property type="protein sequence ID" value="NBG66490.1"/>
    <property type="molecule type" value="Genomic_DNA"/>
</dbReference>
<dbReference type="AlphaFoldDB" id="A0A6N9NMP7"/>